<evidence type="ECO:0000256" key="1">
    <source>
        <dbReference type="SAM" id="MobiDB-lite"/>
    </source>
</evidence>
<dbReference type="AlphaFoldDB" id="A6KRK6"/>
<accession>A6KRK6</accession>
<evidence type="ECO:0000313" key="2">
    <source>
        <dbReference type="EMBL" id="EDL84070.1"/>
    </source>
</evidence>
<dbReference type="EMBL" id="CH474096">
    <property type="protein sequence ID" value="EDL84070.1"/>
    <property type="molecule type" value="Genomic_DNA"/>
</dbReference>
<dbReference type="RGD" id="61833">
    <property type="gene designation" value="Nrgn"/>
</dbReference>
<reference evidence="2 3" key="1">
    <citation type="submission" date="2005-09" db="EMBL/GenBank/DDBJ databases">
        <authorList>
            <person name="Mural R.J."/>
            <person name="Li P.W."/>
            <person name="Adams M.D."/>
            <person name="Amanatides P.G."/>
            <person name="Baden-Tillson H."/>
            <person name="Barnstead M."/>
            <person name="Chin S.H."/>
            <person name="Dew I."/>
            <person name="Evans C.A."/>
            <person name="Ferriera S."/>
            <person name="Flanigan M."/>
            <person name="Fosler C."/>
            <person name="Glodek A."/>
            <person name="Gu Z."/>
            <person name="Holt R.A."/>
            <person name="Jennings D."/>
            <person name="Kraft C.L."/>
            <person name="Lu F."/>
            <person name="Nguyen T."/>
            <person name="Nusskern D.R."/>
            <person name="Pfannkoch C.M."/>
            <person name="Sitter C."/>
            <person name="Sutton G.G."/>
            <person name="Venter J.C."/>
            <person name="Wang Z."/>
            <person name="Woodage T."/>
            <person name="Zheng X.H."/>
            <person name="Zhong F."/>
        </authorList>
    </citation>
    <scope>NUCLEOTIDE SEQUENCE [LARGE SCALE GENOMIC DNA]</scope>
    <source>
        <strain>BN</strain>
        <strain evidence="3">Sprague-Dawley</strain>
    </source>
</reference>
<dbReference type="Proteomes" id="UP000234681">
    <property type="component" value="Chromosome 8"/>
</dbReference>
<gene>
    <name evidence="2 4" type="primary">Nrgn</name>
    <name evidence="2" type="ORF">rCG_58888</name>
</gene>
<name>A6KRK6_RAT</name>
<evidence type="ECO:0000313" key="3">
    <source>
        <dbReference type="Proteomes" id="UP000234681"/>
    </source>
</evidence>
<feature type="region of interest" description="Disordered" evidence="1">
    <location>
        <begin position="1"/>
        <end position="33"/>
    </location>
</feature>
<organism evidence="2 3">
    <name type="scientific">Rattus norvegicus</name>
    <name type="common">Rat</name>
    <dbReference type="NCBI Taxonomy" id="10116"/>
    <lineage>
        <taxon>Eukaryota</taxon>
        <taxon>Metazoa</taxon>
        <taxon>Chordata</taxon>
        <taxon>Craniata</taxon>
        <taxon>Vertebrata</taxon>
        <taxon>Euteleostomi</taxon>
        <taxon>Mammalia</taxon>
        <taxon>Eutheria</taxon>
        <taxon>Euarchontoglires</taxon>
        <taxon>Glires</taxon>
        <taxon>Rodentia</taxon>
        <taxon>Myomorpha</taxon>
        <taxon>Muroidea</taxon>
        <taxon>Muridae</taxon>
        <taxon>Murinae</taxon>
        <taxon>Rattus</taxon>
    </lineage>
</organism>
<evidence type="ECO:0000313" key="4">
    <source>
        <dbReference type="RGD" id="61833"/>
    </source>
</evidence>
<feature type="compositionally biased region" description="Basic and acidic residues" evidence="1">
    <location>
        <begin position="14"/>
        <end position="23"/>
    </location>
</feature>
<protein>
    <submittedName>
        <fullName evidence="2">Neurogranin</fullName>
    </submittedName>
</protein>
<proteinExistence type="predicted"/>
<feature type="region of interest" description="Disordered" evidence="1">
    <location>
        <begin position="81"/>
        <end position="125"/>
    </location>
</feature>
<sequence>MEVCRWRGWGTKASEAERVERGSGPRSSSPRPPYRKCLLIGFEAAGLRLHSQELRSAGDRTQEERGWFCTDSVLVRECPTAPELPPSIVQTHPHSEPGSTPAKDPQHRQWTAARRAPAPSQTTIF</sequence>